<dbReference type="Pfam" id="PF00400">
    <property type="entry name" value="WD40"/>
    <property type="match status" value="1"/>
</dbReference>
<dbReference type="Gene3D" id="2.130.10.10">
    <property type="entry name" value="YVTN repeat-like/Quinoprotein amine dehydrogenase"/>
    <property type="match status" value="1"/>
</dbReference>
<keyword evidence="1" id="KW-0853">WD repeat</keyword>
<reference evidence="3" key="1">
    <citation type="submission" date="2015-12" db="EMBL/GenBank/DDBJ databases">
        <title>Update maize B73 reference genome by single molecule sequencing technologies.</title>
        <authorList>
            <consortium name="Maize Genome Sequencing Project"/>
            <person name="Ware D."/>
        </authorList>
    </citation>
    <scope>NUCLEOTIDE SEQUENCE</scope>
    <source>
        <tissue evidence="3">Seedling</tissue>
    </source>
</reference>
<evidence type="ECO:0000256" key="2">
    <source>
        <dbReference type="ARBA" id="ARBA00022737"/>
    </source>
</evidence>
<dbReference type="PROSITE" id="PS50294">
    <property type="entry name" value="WD_REPEATS_REGION"/>
    <property type="match status" value="1"/>
</dbReference>
<dbReference type="PROSITE" id="PS00678">
    <property type="entry name" value="WD_REPEATS_1"/>
    <property type="match status" value="1"/>
</dbReference>
<dbReference type="InterPro" id="IPR019775">
    <property type="entry name" value="WD40_repeat_CS"/>
</dbReference>
<dbReference type="PaxDb" id="4577-AC208434.3_FGP001"/>
<keyword evidence="2" id="KW-0677">Repeat</keyword>
<proteinExistence type="predicted"/>
<dbReference type="SMART" id="SM00320">
    <property type="entry name" value="WD40"/>
    <property type="match status" value="1"/>
</dbReference>
<dbReference type="SUPFAM" id="SSF50978">
    <property type="entry name" value="WD40 repeat-like"/>
    <property type="match status" value="1"/>
</dbReference>
<dbReference type="PANTHER" id="PTHR19845">
    <property type="entry name" value="KATANIN P80 SUBUNIT"/>
    <property type="match status" value="1"/>
</dbReference>
<name>A0A1D6LZQ2_MAIZE</name>
<dbReference type="STRING" id="4577.A0A1D6LZQ2"/>
<accession>A0A1D6LZQ2</accession>
<gene>
    <name evidence="3" type="ORF">ZEAMMB73_Zm00001d037685</name>
</gene>
<dbReference type="PANTHER" id="PTHR19845:SF14">
    <property type="entry name" value="KATANIN P80 WD40 REPEAT-CONTAINING SUBUNIT B1 HOMOLOG"/>
    <property type="match status" value="1"/>
</dbReference>
<dbReference type="InterPro" id="IPR001680">
    <property type="entry name" value="WD40_rpt"/>
</dbReference>
<dbReference type="InterPro" id="IPR036322">
    <property type="entry name" value="WD40_repeat_dom_sf"/>
</dbReference>
<protein>
    <submittedName>
        <fullName evidence="3">Uncharacterized protein</fullName>
    </submittedName>
</protein>
<evidence type="ECO:0000313" key="3">
    <source>
        <dbReference type="EMBL" id="AQK84562.1"/>
    </source>
</evidence>
<dbReference type="InterPro" id="IPR015943">
    <property type="entry name" value="WD40/YVTN_repeat-like_dom_sf"/>
</dbReference>
<dbReference type="ExpressionAtlas" id="A0A1D6LZQ2">
    <property type="expression patterns" value="baseline and differential"/>
</dbReference>
<dbReference type="EMBL" id="CM000782">
    <property type="protein sequence ID" value="AQK84562.1"/>
    <property type="molecule type" value="Genomic_DNA"/>
</dbReference>
<dbReference type="InParanoid" id="A0A1D6LZQ2"/>
<evidence type="ECO:0000256" key="1">
    <source>
        <dbReference type="ARBA" id="ARBA00022574"/>
    </source>
</evidence>
<dbReference type="AlphaFoldDB" id="A0A1D6LZQ2"/>
<sequence>MHDFCLHEGPVNCLDVHPYEFLLATGSVDKTVKFWDLGTFELISSSGPELMIGFSDIMERLHKDGILSRASKDGYTVNQILWRGYIKMVYYQGQAKMVIQLIRSAPSEQNNSRDICYTNGYMSQWD</sequence>
<dbReference type="PROSITE" id="PS50082">
    <property type="entry name" value="WD_REPEATS_2"/>
    <property type="match status" value="1"/>
</dbReference>
<organism evidence="3">
    <name type="scientific">Zea mays</name>
    <name type="common">Maize</name>
    <dbReference type="NCBI Taxonomy" id="4577"/>
    <lineage>
        <taxon>Eukaryota</taxon>
        <taxon>Viridiplantae</taxon>
        <taxon>Streptophyta</taxon>
        <taxon>Embryophyta</taxon>
        <taxon>Tracheophyta</taxon>
        <taxon>Spermatophyta</taxon>
        <taxon>Magnoliopsida</taxon>
        <taxon>Liliopsida</taxon>
        <taxon>Poales</taxon>
        <taxon>Poaceae</taxon>
        <taxon>PACMAD clade</taxon>
        <taxon>Panicoideae</taxon>
        <taxon>Andropogonodae</taxon>
        <taxon>Andropogoneae</taxon>
        <taxon>Tripsacinae</taxon>
        <taxon>Zea</taxon>
    </lineage>
</organism>